<dbReference type="Gene3D" id="1.10.1200.10">
    <property type="entry name" value="ACP-like"/>
    <property type="match status" value="2"/>
</dbReference>
<dbReference type="Pfam" id="PF16197">
    <property type="entry name" value="KAsynt_C_assoc"/>
    <property type="match status" value="2"/>
</dbReference>
<gene>
    <name evidence="11" type="ORF">GA0070604_4177</name>
</gene>
<dbReference type="Gene3D" id="3.30.70.3290">
    <property type="match status" value="4"/>
</dbReference>
<dbReference type="InterPro" id="IPR020841">
    <property type="entry name" value="PKS_Beta-ketoAc_synthase_dom"/>
</dbReference>
<dbReference type="FunFam" id="3.40.47.10:FF:000019">
    <property type="entry name" value="Polyketide synthase type I"/>
    <property type="match status" value="2"/>
</dbReference>
<dbReference type="SMART" id="SM00825">
    <property type="entry name" value="PKS_KS"/>
    <property type="match status" value="2"/>
</dbReference>
<dbReference type="RefSeq" id="WP_141721363.1">
    <property type="nucleotide sequence ID" value="NZ_FMHY01000002.1"/>
</dbReference>
<dbReference type="PROSITE" id="PS50075">
    <property type="entry name" value="CARRIER"/>
    <property type="match status" value="2"/>
</dbReference>
<feature type="domain" description="Carrier" evidence="8">
    <location>
        <begin position="3036"/>
        <end position="3111"/>
    </location>
</feature>
<dbReference type="SUPFAM" id="SSF52151">
    <property type="entry name" value="FabD/lysophospholipase-like"/>
    <property type="match status" value="3"/>
</dbReference>
<evidence type="ECO:0000256" key="4">
    <source>
        <dbReference type="ARBA" id="ARBA00023268"/>
    </source>
</evidence>
<dbReference type="InterPro" id="IPR055123">
    <property type="entry name" value="SpnB-like_Rossmann"/>
</dbReference>
<dbReference type="InterPro" id="IPR049552">
    <property type="entry name" value="PKS_DH_N"/>
</dbReference>
<dbReference type="InterPro" id="IPR016035">
    <property type="entry name" value="Acyl_Trfase/lysoPLipase"/>
</dbReference>
<keyword evidence="1" id="KW-0596">Phosphopantetheine</keyword>
<dbReference type="GO" id="GO:0004312">
    <property type="term" value="F:fatty acid synthase activity"/>
    <property type="evidence" value="ECO:0007669"/>
    <property type="project" value="TreeGrafter"/>
</dbReference>
<dbReference type="InterPro" id="IPR032821">
    <property type="entry name" value="PKS_assoc"/>
</dbReference>
<evidence type="ECO:0000256" key="2">
    <source>
        <dbReference type="ARBA" id="ARBA00022553"/>
    </source>
</evidence>
<evidence type="ECO:0000259" key="9">
    <source>
        <dbReference type="PROSITE" id="PS52004"/>
    </source>
</evidence>
<dbReference type="InterPro" id="IPR020806">
    <property type="entry name" value="PKS_PP-bd"/>
</dbReference>
<keyword evidence="3 11" id="KW-0808">Transferase</keyword>
<evidence type="ECO:0000259" key="10">
    <source>
        <dbReference type="PROSITE" id="PS52019"/>
    </source>
</evidence>
<dbReference type="Pfam" id="PF00698">
    <property type="entry name" value="Acyl_transf_1"/>
    <property type="match status" value="2"/>
</dbReference>
<dbReference type="PANTHER" id="PTHR43775:SF51">
    <property type="entry name" value="INACTIVE PHENOLPHTHIOCEROL SYNTHESIS POLYKETIDE SYNTHASE TYPE I PKS1-RELATED"/>
    <property type="match status" value="1"/>
</dbReference>
<dbReference type="InterPro" id="IPR057326">
    <property type="entry name" value="KR_dom"/>
</dbReference>
<feature type="domain" description="Carrier" evidence="8">
    <location>
        <begin position="829"/>
        <end position="904"/>
    </location>
</feature>
<dbReference type="InterPro" id="IPR016039">
    <property type="entry name" value="Thiolase-like"/>
</dbReference>
<dbReference type="Pfam" id="PF21089">
    <property type="entry name" value="PKS_DH_N"/>
    <property type="match status" value="1"/>
</dbReference>
<dbReference type="STRING" id="227316.GA0070604_4177"/>
<dbReference type="SMART" id="SM01294">
    <property type="entry name" value="PKS_PP_betabranch"/>
    <property type="match status" value="2"/>
</dbReference>
<sequence length="3160" mass="330394">MTGHHAAAGENCSPEQGVAIIGLSCRLPGAPDPAAFWDLLAGGTSAITDSVRETLSRRYPADPDALEPPDTRLRYAGLIDHVDEFDAEFFGISPREAVSMDPQQRLMLELGWEALEDAAIPPPTLNGTRTSVFVGAIADDHAVSLAQHRGEGYDRHAMTGTNRGIIANRISYLLGLLGPSLTIDAAQASSLVAVHLACESLRSGESTLALVGGVNLITDPASTAKTVRFGALSPDGRCYTFDARANGYVRGEGGGFVVLKPMAQAVADGDRIYGVIHGTAVNNDGATDGLTVPSTAGQADVLRRACERAGVQPAAVQYVELHGTGTRVGDPVEAAALGSVYGGARTADQGSLLVGSAKTNVGHLEGAAGIVGLLKAVLSIHHRLLPPSLNHRTPHPDIPLDRLNLRVQTTLTPWPGDRPLVAGVSSFGMGGTNCHVVLAEPAAAAPAPISEAESDHRLVPWLISARSESALRGQASRLRDHLSSRADLATVDVGRSLATTRTHFEHRAVLLGAGREALLSGLDAVIQGSADGRLLTGRATRGHRLAVVFTGDSADFPELGWHLHEEFPAFAEAFERTDDPANPDATSFATHIALFRLYESWGVPVAALVGASAGEVAAAHAAGILTLTDAHVLLRARARLLASLGADAPVGDGCATFAGEEFRRTVATLSFAAPRLPLFSAATGQAVDVDTLRTPEHWVHGARHAADSEAAVGTLRAAGATAFLELGAGTVAAGEVRPDPTTDRGDADARTVMAALARLYVAGVDVDWGRVLGASGRRVPLPTYAFQRQRYWPSDARTSSATPSGDDDSTNASPWRSRLAGRSRAERTEAVLDLLRTQIAIVLGHVTGEAIDAGRTFKELGFDSVSAVQLRDRLAETTGLGLPAALTYDYPTPGGVAEFIVNGLAPAVPAPIAAPSMLSRTDEPIAVVGMACRFPGGADGPEKLWQLLLDGGDAVGPFPGDRGWNLDDLYDADSDNAGTTYARHGGFLYDADQFDAAFFGISPREARAMDPQQRLLLETSWEAIERAGIDPGTLRDTLTGVFVGAMGQDYGPRMHEASNDVGGHLLTGNAVSVASGRVSFSLGLRGPAVTVDTACSSSLVALHLAGQALRSGECDLALAGGVTVMASPGIFLEFSRQRGLSPDGRCKPFAAAADGVGWGEGAGMLVLERLSDACRNGHPVLAVIRGSAVNQDGASNGLTAPNGPAQQRVIRQALANAGVDATDVDVVEAHGTGTTLGDPIEAQALLATYGQGREAGHPLWLGSVKSNIGHTQAAAGVAGVIKMVQAIQHGMLPATLHVDAPTPHVDWDTGRVALLTETVPWPDTGRPRRAAVSSFGISGTNAHLILEAPPTVSTSTPEPPTGTGTGGSGPVPWLFSARSVEALRAQALRLADHVAAHPGYRAVDIGAALVTTRSQHRFRAGVVVNDAGDGEAVLRAFGVGQPGVGVVSGRVGVGGTVLVFPGQGSQWPGMALELVESSAVFAAHVRECAQVLRECVDWSLWEVLRAGADDPVWQRVDVIQPVLFVVMTAVARLWQHTGVVVDAVVGHSQGEIAAAYVAGALDLAEALRLVVGRSQALRVVAGTGAMAHVAAPADRVRADIDALGTRAGGVQIAAVNGPLSTTVSGPPADVEALIAFYTDTSVRARLVPVDYASHSVQVEVLRDQLTSMANIRPASTSVAFYSTVTAALYDTTGLDSQYWYRNLREPVRLQDTVQALLGDGYTLFIEASAHPVLTTAIQDTIDAHPTPTPATAIASLYRNDGSYHRFLTSAIQAWTHGAPLNLPDTPTPTHLPDLPLDTDVVPWLFSARSVEALRAQALRLADFVAGRADVDVAAVAGVLGRRAVFAHRAGVVVDDAGGAVSVLRAFGVGQPGVGVVSGRVGVGGTVLVFPGQGSQWPGMALELVESSAVFAAHVRECAQVLRECVDWSLWEVLRAGADDPVWQRVDVIQPVLFVVMTAVARLWQHTGVVVDAVVGHSQGEIAAAYVAGALDLAEALRLVVGRSQALRVVAGTGAMAHVAAPADRVRADIDALGTRAGGVQIAAVNGPLSTTVSGPPADVEALIAFYTDTSVRARLVPVDYASHSVQVEVLRDQLTSMANIRPASTSVAFYSTVTAALYDTTGLDSQYWYRNLREPVRLQDTVQALLGDGYTLFIEASAHPVLTTAIQDTIDAHPTPTPATATATAIASLYRNDGSYHRFLTSAIQAWTHGAPLNLPDIPTPTHLPDLPTYPFQHQRYWLDPAPSGVTVPGLTATGHPLLAGGLELPDGGRVFTGTISTATHPWLADHAITGTVLLPGTAFLELALHAAHHTDCNHIEELTLEAPLVLPVDQSLRVQALVAADDGSGRRALTIYSCPTASDTRNWTRHATGVLTMTAPAPRQSMAVWPPAGSVPLSTDTLYADLAARGYEYGETFQGLRRVWRHGPDVYADVELPEDLEADAAGFGLHPALLDAALHSLAIGGSLQADDRGRLALPFHWKGVSLYASGATAVRVRSSSTSDGTVTLAITDQTGSPIADVDALALRPVALENVTANRGAENDVLYEIAWSPMPESAPAEPSTLTWAMLGPDAGWPAEPGELRDVRITRHADLAALKMATANGDAVPDVVVMSPMDAAVEVTAGSVVAQAHATAIGLLDVLQEWLRADDLANSRLVIVTRGAVNTSPDEPLHTPDPGSLAAACLWGLVRVAQREHPGRFVLVDGDGGVVGWRVLSGVLAGGESQVAVRGGVVLRPRLSRLPAQPVPASGGGFGGLDPSGTVLITGGTGGLGALTAWHLVRRYGVRRLVLVSRRGMAAAGAGELRAGLEAAGARVWVRECDSGDRAGLARVLAQVDQRHPLTAVIHAAGVVDDGVVQSLNTERMSAVLRPKVDGAWHLHELTADMPLSAFVLFSSVAGVLGNPGQGNYAAANTFLDALAQHRRAVGLPATSVAWGLWQTGTGLTGGLSDTDRDRLTRSGIRALSTEQGLHLLDTAVGQDRAQVVAARWDLPALRRHPDRSPILDSLAHRPVSPRHTPPGGESTTRLATQLAGLSTSEQRSVVLQVVRSHTAEVLGHDQVGAVDVGQPFQELGFDSLTAVELRNRLNAATGLRLPSTTVFDHPTPSALAEQILHQLTASVPTTTVASPTTVDGGEPIAIVAMGCRYPGGVYSPGSCGGWSSMVWM</sequence>
<reference evidence="12" key="1">
    <citation type="submission" date="2016-06" db="EMBL/GenBank/DDBJ databases">
        <authorList>
            <person name="Varghese N."/>
            <person name="Submissions Spin"/>
        </authorList>
    </citation>
    <scope>NUCLEOTIDE SEQUENCE [LARGE SCALE GENOMIC DNA]</scope>
    <source>
        <strain evidence="12">DSM 44814</strain>
    </source>
</reference>
<dbReference type="InterPro" id="IPR020807">
    <property type="entry name" value="PKS_DH"/>
</dbReference>
<dbReference type="SUPFAM" id="SSF55048">
    <property type="entry name" value="Probable ACP-binding domain of malonyl-CoA ACP transacylase"/>
    <property type="match status" value="2"/>
</dbReference>
<dbReference type="InterPro" id="IPR049551">
    <property type="entry name" value="PKS_DH_C"/>
</dbReference>
<dbReference type="GO" id="GO:0006633">
    <property type="term" value="P:fatty acid biosynthetic process"/>
    <property type="evidence" value="ECO:0007669"/>
    <property type="project" value="InterPro"/>
</dbReference>
<feature type="active site" description="Proton acceptor; for dehydratase activity" evidence="6">
    <location>
        <position position="2287"/>
    </location>
</feature>
<dbReference type="InterPro" id="IPR014031">
    <property type="entry name" value="Ketoacyl_synth_C"/>
</dbReference>
<dbReference type="SMART" id="SM00823">
    <property type="entry name" value="PKS_PP"/>
    <property type="match status" value="2"/>
</dbReference>
<evidence type="ECO:0000313" key="12">
    <source>
        <dbReference type="Proteomes" id="UP000199696"/>
    </source>
</evidence>
<keyword evidence="4" id="KW-0511">Multifunctional enzyme</keyword>
<dbReference type="EMBL" id="FMHY01000002">
    <property type="protein sequence ID" value="SCL59933.1"/>
    <property type="molecule type" value="Genomic_DNA"/>
</dbReference>
<evidence type="ECO:0000256" key="6">
    <source>
        <dbReference type="PROSITE-ProRule" id="PRU01363"/>
    </source>
</evidence>
<dbReference type="InterPro" id="IPR049900">
    <property type="entry name" value="PKS_mFAS_DH"/>
</dbReference>
<dbReference type="InterPro" id="IPR006162">
    <property type="entry name" value="Ppantetheine_attach_site"/>
</dbReference>
<proteinExistence type="predicted"/>
<feature type="region of interest" description="Disordered" evidence="7">
    <location>
        <begin position="795"/>
        <end position="821"/>
    </location>
</feature>
<dbReference type="Pfam" id="PF22953">
    <property type="entry name" value="SpnB_Rossmann"/>
    <property type="match status" value="1"/>
</dbReference>
<dbReference type="SMART" id="SM00827">
    <property type="entry name" value="PKS_AT"/>
    <property type="match status" value="2"/>
</dbReference>
<dbReference type="InterPro" id="IPR042104">
    <property type="entry name" value="PKS_dehydratase_sf"/>
</dbReference>
<dbReference type="InterPro" id="IPR014043">
    <property type="entry name" value="Acyl_transferase_dom"/>
</dbReference>
<dbReference type="Pfam" id="PF00550">
    <property type="entry name" value="PP-binding"/>
    <property type="match status" value="2"/>
</dbReference>
<dbReference type="InterPro" id="IPR016036">
    <property type="entry name" value="Malonyl_transacylase_ACP-bd"/>
</dbReference>
<evidence type="ECO:0000256" key="5">
    <source>
        <dbReference type="ARBA" id="ARBA00023315"/>
    </source>
</evidence>
<dbReference type="Gene3D" id="3.10.129.110">
    <property type="entry name" value="Polyketide synthase dehydratase"/>
    <property type="match status" value="1"/>
</dbReference>
<feature type="region of interest" description="Disordered" evidence="7">
    <location>
        <begin position="1350"/>
        <end position="1369"/>
    </location>
</feature>
<keyword evidence="2" id="KW-0597">Phosphoprotein</keyword>
<protein>
    <submittedName>
        <fullName evidence="11">Acyl transferase domain-containing protein</fullName>
    </submittedName>
</protein>
<dbReference type="SMART" id="SM00826">
    <property type="entry name" value="PKS_DH"/>
    <property type="match status" value="1"/>
</dbReference>
<dbReference type="Proteomes" id="UP000199696">
    <property type="component" value="Unassembled WGS sequence"/>
</dbReference>
<dbReference type="InterPro" id="IPR013968">
    <property type="entry name" value="PKS_KR"/>
</dbReference>
<dbReference type="Gene3D" id="3.40.50.720">
    <property type="entry name" value="NAD(P)-binding Rossmann-like Domain"/>
    <property type="match status" value="1"/>
</dbReference>
<feature type="region of interest" description="N-terminal hotdog fold" evidence="6">
    <location>
        <begin position="2256"/>
        <end position="2379"/>
    </location>
</feature>
<evidence type="ECO:0000256" key="7">
    <source>
        <dbReference type="SAM" id="MobiDB-lite"/>
    </source>
</evidence>
<accession>A0A1C6V0Y3</accession>
<dbReference type="Gene3D" id="3.40.47.10">
    <property type="match status" value="2"/>
</dbReference>
<dbReference type="CDD" id="cd08956">
    <property type="entry name" value="KR_3_FAS_SDR_x"/>
    <property type="match status" value="1"/>
</dbReference>
<dbReference type="Pfam" id="PF08659">
    <property type="entry name" value="KR"/>
    <property type="match status" value="1"/>
</dbReference>
<dbReference type="PROSITE" id="PS00012">
    <property type="entry name" value="PHOSPHOPANTETHEINE"/>
    <property type="match status" value="2"/>
</dbReference>
<dbReference type="PROSITE" id="PS52019">
    <property type="entry name" value="PKS_MFAS_DH"/>
    <property type="match status" value="1"/>
</dbReference>
<feature type="domain" description="PKS/mFAS DH" evidence="10">
    <location>
        <begin position="2256"/>
        <end position="2532"/>
    </location>
</feature>
<dbReference type="InterPro" id="IPR036736">
    <property type="entry name" value="ACP-like_sf"/>
</dbReference>
<evidence type="ECO:0000259" key="8">
    <source>
        <dbReference type="PROSITE" id="PS50075"/>
    </source>
</evidence>
<feature type="domain" description="Ketosynthase family 3 (KS3)" evidence="9">
    <location>
        <begin position="922"/>
        <end position="1348"/>
    </location>
</feature>
<dbReference type="InterPro" id="IPR001227">
    <property type="entry name" value="Ac_transferase_dom_sf"/>
</dbReference>
<dbReference type="FunFam" id="1.10.1200.10:FF:000007">
    <property type="entry name" value="Probable polyketide synthase pks17"/>
    <property type="match status" value="1"/>
</dbReference>
<dbReference type="InterPro" id="IPR018201">
    <property type="entry name" value="Ketoacyl_synth_AS"/>
</dbReference>
<feature type="domain" description="Ketosynthase family 3 (KS3)" evidence="9">
    <location>
        <begin position="15"/>
        <end position="440"/>
    </location>
</feature>
<dbReference type="PROSITE" id="PS52004">
    <property type="entry name" value="KS3_2"/>
    <property type="match status" value="2"/>
</dbReference>
<dbReference type="GO" id="GO:0031177">
    <property type="term" value="F:phosphopantetheine binding"/>
    <property type="evidence" value="ECO:0007669"/>
    <property type="project" value="InterPro"/>
</dbReference>
<dbReference type="CDD" id="cd00833">
    <property type="entry name" value="PKS"/>
    <property type="match status" value="2"/>
</dbReference>
<dbReference type="Pfam" id="PF02801">
    <property type="entry name" value="Ketoacyl-synt_C"/>
    <property type="match status" value="2"/>
</dbReference>
<dbReference type="PANTHER" id="PTHR43775">
    <property type="entry name" value="FATTY ACID SYNTHASE"/>
    <property type="match status" value="1"/>
</dbReference>
<dbReference type="SUPFAM" id="SSF51735">
    <property type="entry name" value="NAD(P)-binding Rossmann-fold domains"/>
    <property type="match status" value="2"/>
</dbReference>
<dbReference type="InterPro" id="IPR050091">
    <property type="entry name" value="PKS_NRPS_Biosynth_Enz"/>
</dbReference>
<organism evidence="11 12">
    <name type="scientific">Micromonospora eburnea</name>
    <dbReference type="NCBI Taxonomy" id="227316"/>
    <lineage>
        <taxon>Bacteria</taxon>
        <taxon>Bacillati</taxon>
        <taxon>Actinomycetota</taxon>
        <taxon>Actinomycetes</taxon>
        <taxon>Micromonosporales</taxon>
        <taxon>Micromonosporaceae</taxon>
        <taxon>Micromonospora</taxon>
    </lineage>
</organism>
<dbReference type="InterPro" id="IPR036291">
    <property type="entry name" value="NAD(P)-bd_dom_sf"/>
</dbReference>
<dbReference type="PROSITE" id="PS00606">
    <property type="entry name" value="KS3_1"/>
    <property type="match status" value="1"/>
</dbReference>
<feature type="region of interest" description="Disordered" evidence="7">
    <location>
        <begin position="2996"/>
        <end position="3020"/>
    </location>
</feature>
<dbReference type="GO" id="GO:0004315">
    <property type="term" value="F:3-oxoacyl-[acyl-carrier-protein] synthase activity"/>
    <property type="evidence" value="ECO:0007669"/>
    <property type="project" value="InterPro"/>
</dbReference>
<evidence type="ECO:0000256" key="1">
    <source>
        <dbReference type="ARBA" id="ARBA00022450"/>
    </source>
</evidence>
<dbReference type="Pfam" id="PF14765">
    <property type="entry name" value="PS-DH"/>
    <property type="match status" value="1"/>
</dbReference>
<feature type="active site" description="Proton donor; for dehydratase activity" evidence="6">
    <location>
        <position position="2452"/>
    </location>
</feature>
<dbReference type="Pfam" id="PF00109">
    <property type="entry name" value="ketoacyl-synt"/>
    <property type="match status" value="2"/>
</dbReference>
<name>A0A1C6V0Y3_9ACTN</name>
<dbReference type="Gene3D" id="3.40.366.10">
    <property type="entry name" value="Malonyl-Coenzyme A Acyl Carrier Protein, domain 2"/>
    <property type="match status" value="5"/>
</dbReference>
<evidence type="ECO:0000256" key="3">
    <source>
        <dbReference type="ARBA" id="ARBA00022679"/>
    </source>
</evidence>
<dbReference type="SMART" id="SM00822">
    <property type="entry name" value="PKS_KR"/>
    <property type="match status" value="1"/>
</dbReference>
<feature type="region of interest" description="C-terminal hotdog fold" evidence="6">
    <location>
        <begin position="2391"/>
        <end position="2532"/>
    </location>
</feature>
<dbReference type="InterPro" id="IPR014030">
    <property type="entry name" value="Ketoacyl_synth_N"/>
</dbReference>
<evidence type="ECO:0000313" key="11">
    <source>
        <dbReference type="EMBL" id="SCL59933.1"/>
    </source>
</evidence>
<keyword evidence="12" id="KW-1185">Reference proteome</keyword>
<dbReference type="OrthoDB" id="5476359at2"/>
<keyword evidence="5" id="KW-0012">Acyltransferase</keyword>
<dbReference type="InterPro" id="IPR009081">
    <property type="entry name" value="PP-bd_ACP"/>
</dbReference>
<dbReference type="SUPFAM" id="SSF53901">
    <property type="entry name" value="Thiolase-like"/>
    <property type="match status" value="2"/>
</dbReference>
<dbReference type="SUPFAM" id="SSF47336">
    <property type="entry name" value="ACP-like"/>
    <property type="match status" value="2"/>
</dbReference>